<comment type="caution">
    <text evidence="4">The sequence shown here is derived from an EMBL/GenBank/DDBJ whole genome shotgun (WGS) entry which is preliminary data.</text>
</comment>
<gene>
    <name evidence="3" type="ORF">EQW73_16665</name>
    <name evidence="4" type="ORF">EQW78_14100</name>
</gene>
<dbReference type="GO" id="GO:0008643">
    <property type="term" value="P:carbohydrate transport"/>
    <property type="evidence" value="ECO:0007669"/>
    <property type="project" value="InterPro"/>
</dbReference>
<feature type="transmembrane region" description="Helical" evidence="2">
    <location>
        <begin position="120"/>
        <end position="142"/>
    </location>
</feature>
<keyword evidence="2" id="KW-0472">Membrane</keyword>
<feature type="transmembrane region" description="Helical" evidence="2">
    <location>
        <begin position="53"/>
        <end position="78"/>
    </location>
</feature>
<dbReference type="EMBL" id="SDJQ01000018">
    <property type="protein sequence ID" value="RXR32439.1"/>
    <property type="molecule type" value="Genomic_DNA"/>
</dbReference>
<feature type="transmembrane region" description="Helical" evidence="2">
    <location>
        <begin position="377"/>
        <end position="396"/>
    </location>
</feature>
<keyword evidence="2" id="KW-1133">Transmembrane helix</keyword>
<feature type="transmembrane region" description="Helical" evidence="2">
    <location>
        <begin position="306"/>
        <end position="324"/>
    </location>
</feature>
<dbReference type="GO" id="GO:0015293">
    <property type="term" value="F:symporter activity"/>
    <property type="evidence" value="ECO:0007669"/>
    <property type="project" value="InterPro"/>
</dbReference>
<keyword evidence="2" id="KW-0812">Transmembrane</keyword>
<dbReference type="Proteomes" id="UP000289805">
    <property type="component" value="Unassembled WGS sequence"/>
</dbReference>
<protein>
    <submittedName>
        <fullName evidence="4">MFS transporter</fullName>
    </submittedName>
</protein>
<dbReference type="Proteomes" id="UP000290517">
    <property type="component" value="Unassembled WGS sequence"/>
</dbReference>
<evidence type="ECO:0000313" key="6">
    <source>
        <dbReference type="Proteomes" id="UP000290517"/>
    </source>
</evidence>
<dbReference type="PANTHER" id="PTHR11328:SF24">
    <property type="entry name" value="MAJOR FACILITATOR SUPERFAMILY (MFS) PROFILE DOMAIN-CONTAINING PROTEIN"/>
    <property type="match status" value="1"/>
</dbReference>
<sequence>MSALTALRDRRLTGLPSRAQTLAYGASAFPANLMAQTFSAFVVFFYVDHLKVPAGWVAGAMVAHGILNALLNPLVGAASDRHRTRWGRRVPWIGLGIVPLVAAFSLLWMPPEVSPAGLLVWFLVVVAVYDVAYVAVVLNTSALFPEIFRTTAERARGNTPRQIFGLVGMILGTAAAPLLYGSPLGWVGMGLVLGALCLAFFVWSLTGMVERPVDEVEVRAREAALPLRDQLRYTFANKAFVTYVLGSLLLQSTTAILLASVPFYVRYVLGGAEADATLVLAPIFVVAIPSIVGWSWVVRTVGPRRALLWSVAAYGVAVGLFMLPGSLPGAMAVAGLVGIGVAGMMQLLEVALGQVIDDDERRTGLRREGMYFGVNGFVVRGSVIVQAVVIAVVLGATGYDAGLTVAAQPETVSTGIRVLMGGVPLVVAGLAWLCFWAYPLRGLDVPTVGGAGDAAGGVPGGAGDDEPQDAEALSR</sequence>
<reference evidence="5 6" key="1">
    <citation type="submission" date="2019-01" db="EMBL/GenBank/DDBJ databases">
        <title>Oerskovia turbata Genome sequencing and assembly.</title>
        <authorList>
            <person name="Dou T."/>
        </authorList>
    </citation>
    <scope>NUCLEOTIDE SEQUENCE [LARGE SCALE GENOMIC DNA]</scope>
    <source>
        <strain evidence="4 5">JCM12123</strain>
        <strain evidence="3 6">JCM3160</strain>
    </source>
</reference>
<feature type="transmembrane region" description="Helical" evidence="2">
    <location>
        <begin position="416"/>
        <end position="438"/>
    </location>
</feature>
<dbReference type="InterPro" id="IPR036259">
    <property type="entry name" value="MFS_trans_sf"/>
</dbReference>
<feature type="transmembrane region" description="Helical" evidence="2">
    <location>
        <begin position="240"/>
        <end position="265"/>
    </location>
</feature>
<evidence type="ECO:0000313" key="3">
    <source>
        <dbReference type="EMBL" id="RXR22374.1"/>
    </source>
</evidence>
<dbReference type="Gene3D" id="1.20.1250.20">
    <property type="entry name" value="MFS general substrate transporter like domains"/>
    <property type="match status" value="1"/>
</dbReference>
<accession>A0A4Q1KSS0</accession>
<evidence type="ECO:0000256" key="2">
    <source>
        <dbReference type="SAM" id="Phobius"/>
    </source>
</evidence>
<proteinExistence type="predicted"/>
<dbReference type="InterPro" id="IPR039672">
    <property type="entry name" value="MFS_2"/>
</dbReference>
<keyword evidence="6" id="KW-1185">Reference proteome</keyword>
<evidence type="ECO:0000313" key="4">
    <source>
        <dbReference type="EMBL" id="RXR32439.1"/>
    </source>
</evidence>
<evidence type="ECO:0000313" key="5">
    <source>
        <dbReference type="Proteomes" id="UP000289805"/>
    </source>
</evidence>
<feature type="transmembrane region" description="Helical" evidence="2">
    <location>
        <begin position="277"/>
        <end position="297"/>
    </location>
</feature>
<feature type="transmembrane region" description="Helical" evidence="2">
    <location>
        <begin position="186"/>
        <end position="205"/>
    </location>
</feature>
<dbReference type="EMBL" id="SDJR01000013">
    <property type="protein sequence ID" value="RXR22374.1"/>
    <property type="molecule type" value="Genomic_DNA"/>
</dbReference>
<evidence type="ECO:0000256" key="1">
    <source>
        <dbReference type="SAM" id="MobiDB-lite"/>
    </source>
</evidence>
<dbReference type="AlphaFoldDB" id="A0A4Q1KSS0"/>
<dbReference type="PANTHER" id="PTHR11328">
    <property type="entry name" value="MAJOR FACILITATOR SUPERFAMILY DOMAIN-CONTAINING PROTEIN"/>
    <property type="match status" value="1"/>
</dbReference>
<dbReference type="RefSeq" id="WP_084690362.1">
    <property type="nucleotide sequence ID" value="NZ_JOFV01000018.1"/>
</dbReference>
<dbReference type="OrthoDB" id="181905at2"/>
<feature type="transmembrane region" description="Helical" evidence="2">
    <location>
        <begin position="163"/>
        <end position="180"/>
    </location>
</feature>
<dbReference type="GO" id="GO:0005886">
    <property type="term" value="C:plasma membrane"/>
    <property type="evidence" value="ECO:0007669"/>
    <property type="project" value="TreeGrafter"/>
</dbReference>
<dbReference type="STRING" id="1713.GCA_000718325_03201"/>
<feature type="transmembrane region" description="Helical" evidence="2">
    <location>
        <begin position="330"/>
        <end position="356"/>
    </location>
</feature>
<name>A0A4Q1KSS0_9CELL</name>
<feature type="region of interest" description="Disordered" evidence="1">
    <location>
        <begin position="456"/>
        <end position="475"/>
    </location>
</feature>
<organism evidence="4 5">
    <name type="scientific">Oerskovia turbata</name>
    <dbReference type="NCBI Taxonomy" id="1713"/>
    <lineage>
        <taxon>Bacteria</taxon>
        <taxon>Bacillati</taxon>
        <taxon>Actinomycetota</taxon>
        <taxon>Actinomycetes</taxon>
        <taxon>Micrococcales</taxon>
        <taxon>Cellulomonadaceae</taxon>
        <taxon>Oerskovia</taxon>
    </lineage>
</organism>
<dbReference type="SUPFAM" id="SSF103473">
    <property type="entry name" value="MFS general substrate transporter"/>
    <property type="match status" value="1"/>
</dbReference>
<dbReference type="CDD" id="cd17332">
    <property type="entry name" value="MFS_MelB_like"/>
    <property type="match status" value="1"/>
</dbReference>
<dbReference type="Pfam" id="PF13347">
    <property type="entry name" value="MFS_2"/>
    <property type="match status" value="1"/>
</dbReference>
<feature type="transmembrane region" description="Helical" evidence="2">
    <location>
        <begin position="21"/>
        <end position="47"/>
    </location>
</feature>
<feature type="transmembrane region" description="Helical" evidence="2">
    <location>
        <begin position="90"/>
        <end position="108"/>
    </location>
</feature>